<accession>A0ABR6EXE3</accession>
<feature type="transmembrane region" description="Helical" evidence="1">
    <location>
        <begin position="46"/>
        <end position="66"/>
    </location>
</feature>
<dbReference type="EMBL" id="WNXC01000002">
    <property type="protein sequence ID" value="MBB2149083.1"/>
    <property type="molecule type" value="Genomic_DNA"/>
</dbReference>
<keyword evidence="1" id="KW-1133">Transmembrane helix</keyword>
<evidence type="ECO:0000313" key="2">
    <source>
        <dbReference type="EMBL" id="MBB2149083.1"/>
    </source>
</evidence>
<comment type="caution">
    <text evidence="2">The sequence shown here is derived from an EMBL/GenBank/DDBJ whole genome shotgun (WGS) entry which is preliminary data.</text>
</comment>
<proteinExistence type="predicted"/>
<organism evidence="2 3">
    <name type="scientific">Pedobacter gandavensis</name>
    <dbReference type="NCBI Taxonomy" id="2679963"/>
    <lineage>
        <taxon>Bacteria</taxon>
        <taxon>Pseudomonadati</taxon>
        <taxon>Bacteroidota</taxon>
        <taxon>Sphingobacteriia</taxon>
        <taxon>Sphingobacteriales</taxon>
        <taxon>Sphingobacteriaceae</taxon>
        <taxon>Pedobacter</taxon>
    </lineage>
</organism>
<evidence type="ECO:0000313" key="3">
    <source>
        <dbReference type="Proteomes" id="UP000636110"/>
    </source>
</evidence>
<keyword evidence="3" id="KW-1185">Reference proteome</keyword>
<gene>
    <name evidence="2" type="ORF">GM920_09180</name>
</gene>
<keyword evidence="1" id="KW-0812">Transmembrane</keyword>
<evidence type="ECO:0000256" key="1">
    <source>
        <dbReference type="SAM" id="Phobius"/>
    </source>
</evidence>
<dbReference type="RefSeq" id="WP_182956084.1">
    <property type="nucleotide sequence ID" value="NZ_WNXC01000002.1"/>
</dbReference>
<keyword evidence="1" id="KW-0472">Membrane</keyword>
<reference evidence="2 3" key="1">
    <citation type="submission" date="2019-11" db="EMBL/GenBank/DDBJ databases">
        <title>Description of Pedobacter sp. LMG 31462T.</title>
        <authorList>
            <person name="Carlier A."/>
            <person name="Qi S."/>
            <person name="Vandamme P."/>
        </authorList>
    </citation>
    <scope>NUCLEOTIDE SEQUENCE [LARGE SCALE GENOMIC DNA]</scope>
    <source>
        <strain evidence="2 3">LMG 31462</strain>
    </source>
</reference>
<evidence type="ECO:0008006" key="4">
    <source>
        <dbReference type="Google" id="ProtNLM"/>
    </source>
</evidence>
<dbReference type="Proteomes" id="UP000636110">
    <property type="component" value="Unassembled WGS sequence"/>
</dbReference>
<protein>
    <recommendedName>
        <fullName evidence="4">DUF3955 domain-containing protein</fullName>
    </recommendedName>
</protein>
<feature type="transmembrane region" description="Helical" evidence="1">
    <location>
        <begin position="7"/>
        <end position="26"/>
    </location>
</feature>
<sequence>MKTTSKVLIVMGVIMTIIGLVVFRNLNYVNAVDGHDWAININGAKSFPWLTFTGGLFIVVGLLFNISSWKQKGKRYN</sequence>
<name>A0ABR6EXE3_9SPHI</name>